<sequence length="66" mass="7921">MIDILKKRFTENKERHLGISFEEVEKKLTPKILHSLTMMEEAEKMGVRLMNEEEYRYLQTLHLTGL</sequence>
<dbReference type="RefSeq" id="WP_029073206.1">
    <property type="nucleotide sequence ID" value="NZ_JNKN01000015.1"/>
</dbReference>
<organism evidence="1 2">
    <name type="scientific">Kandleria vitulina DSM 20405</name>
    <dbReference type="NCBI Taxonomy" id="1410657"/>
    <lineage>
        <taxon>Bacteria</taxon>
        <taxon>Bacillati</taxon>
        <taxon>Bacillota</taxon>
        <taxon>Erysipelotrichia</taxon>
        <taxon>Erysipelotrichales</taxon>
        <taxon>Coprobacillaceae</taxon>
        <taxon>Kandleria</taxon>
    </lineage>
</organism>
<dbReference type="Proteomes" id="UP000051841">
    <property type="component" value="Unassembled WGS sequence"/>
</dbReference>
<evidence type="ECO:0000313" key="2">
    <source>
        <dbReference type="Proteomes" id="UP000051841"/>
    </source>
</evidence>
<name>A0A0R2HAV9_9FIRM</name>
<proteinExistence type="predicted"/>
<dbReference type="AlphaFoldDB" id="A0A0R2HAV9"/>
<accession>A0A0R2HAV9</accession>
<comment type="caution">
    <text evidence="1">The sequence shown here is derived from an EMBL/GenBank/DDBJ whole genome shotgun (WGS) entry which is preliminary data.</text>
</comment>
<reference evidence="1 2" key="1">
    <citation type="journal article" date="2015" name="Genome Announc.">
        <title>Expanding the biotechnology potential of lactobacilli through comparative genomics of 213 strains and associated genera.</title>
        <authorList>
            <person name="Sun Z."/>
            <person name="Harris H.M."/>
            <person name="McCann A."/>
            <person name="Guo C."/>
            <person name="Argimon S."/>
            <person name="Zhang W."/>
            <person name="Yang X."/>
            <person name="Jeffery I.B."/>
            <person name="Cooney J.C."/>
            <person name="Kagawa T.F."/>
            <person name="Liu W."/>
            <person name="Song Y."/>
            <person name="Salvetti E."/>
            <person name="Wrobel A."/>
            <person name="Rasinkangas P."/>
            <person name="Parkhill J."/>
            <person name="Rea M.C."/>
            <person name="O'Sullivan O."/>
            <person name="Ritari J."/>
            <person name="Douillard F.P."/>
            <person name="Paul Ross R."/>
            <person name="Yang R."/>
            <person name="Briner A.E."/>
            <person name="Felis G.E."/>
            <person name="de Vos W.M."/>
            <person name="Barrangou R."/>
            <person name="Klaenhammer T.R."/>
            <person name="Caufield P.W."/>
            <person name="Cui Y."/>
            <person name="Zhang H."/>
            <person name="O'Toole P.W."/>
        </authorList>
    </citation>
    <scope>NUCLEOTIDE SEQUENCE [LARGE SCALE GENOMIC DNA]</scope>
    <source>
        <strain evidence="1 2">DSM 20405</strain>
    </source>
</reference>
<evidence type="ECO:0000313" key="1">
    <source>
        <dbReference type="EMBL" id="KRN50163.1"/>
    </source>
</evidence>
<dbReference type="PATRIC" id="fig|1410657.5.peg.426"/>
<dbReference type="EMBL" id="JQBL01000013">
    <property type="protein sequence ID" value="KRN50163.1"/>
    <property type="molecule type" value="Genomic_DNA"/>
</dbReference>
<dbReference type="InterPro" id="IPR025352">
    <property type="entry name" value="DUF4256"/>
</dbReference>
<gene>
    <name evidence="1" type="ORF">IV49_GL000402</name>
</gene>
<protein>
    <submittedName>
        <fullName evidence="1">Uncharacterized protein</fullName>
    </submittedName>
</protein>
<keyword evidence="2" id="KW-1185">Reference proteome</keyword>
<dbReference type="Pfam" id="PF14066">
    <property type="entry name" value="DUF4256"/>
    <property type="match status" value="1"/>
</dbReference>